<gene>
    <name evidence="1" type="ORF">P8625_15795</name>
</gene>
<keyword evidence="2" id="KW-1185">Reference proteome</keyword>
<organism evidence="1 2">
    <name type="scientific">Tenacibaculum tangerinum</name>
    <dbReference type="NCBI Taxonomy" id="3038772"/>
    <lineage>
        <taxon>Bacteria</taxon>
        <taxon>Pseudomonadati</taxon>
        <taxon>Bacteroidota</taxon>
        <taxon>Flavobacteriia</taxon>
        <taxon>Flavobacteriales</taxon>
        <taxon>Flavobacteriaceae</taxon>
        <taxon>Tenacibaculum</taxon>
    </lineage>
</organism>
<reference evidence="1 2" key="1">
    <citation type="submission" date="2023-04" db="EMBL/GenBank/DDBJ databases">
        <title>Tenacibaculum tangerinum sp. nov., isolated from sea tidal flat of South Korea.</title>
        <authorList>
            <person name="Lee S.H."/>
            <person name="Kim J.-J."/>
        </authorList>
    </citation>
    <scope>NUCLEOTIDE SEQUENCE [LARGE SCALE GENOMIC DNA]</scope>
    <source>
        <strain evidence="1 2">GRR-S3-23</strain>
    </source>
</reference>
<sequence length="53" mass="5809">MLEKISNLGIALNKNEQKTINGGTNCRTCYANNGGAYNSSDPNCWECPIPYIL</sequence>
<proteinExistence type="predicted"/>
<evidence type="ECO:0008006" key="3">
    <source>
        <dbReference type="Google" id="ProtNLM"/>
    </source>
</evidence>
<evidence type="ECO:0000313" key="2">
    <source>
        <dbReference type="Proteomes" id="UP001232001"/>
    </source>
</evidence>
<dbReference type="Proteomes" id="UP001232001">
    <property type="component" value="Chromosome"/>
</dbReference>
<protein>
    <recommendedName>
        <fullName evidence="3">Bacteriocin</fullName>
    </recommendedName>
</protein>
<dbReference type="EMBL" id="CP122539">
    <property type="protein sequence ID" value="WGH75503.1"/>
    <property type="molecule type" value="Genomic_DNA"/>
</dbReference>
<accession>A0ABY8L229</accession>
<evidence type="ECO:0000313" key="1">
    <source>
        <dbReference type="EMBL" id="WGH75503.1"/>
    </source>
</evidence>
<dbReference type="RefSeq" id="WP_279651377.1">
    <property type="nucleotide sequence ID" value="NZ_CP122539.1"/>
</dbReference>
<name>A0ABY8L229_9FLAO</name>